<feature type="transmembrane region" description="Helical" evidence="7">
    <location>
        <begin position="84"/>
        <end position="107"/>
    </location>
</feature>
<evidence type="ECO:0000256" key="3">
    <source>
        <dbReference type="ARBA" id="ARBA00022475"/>
    </source>
</evidence>
<organism evidence="8 9">
    <name type="scientific">Sharpea porci</name>
    <dbReference type="NCBI Taxonomy" id="2652286"/>
    <lineage>
        <taxon>Bacteria</taxon>
        <taxon>Bacillati</taxon>
        <taxon>Bacillota</taxon>
        <taxon>Erysipelotrichia</taxon>
        <taxon>Erysipelotrichales</taxon>
        <taxon>Coprobacillaceae</taxon>
        <taxon>Sharpea</taxon>
    </lineage>
</organism>
<evidence type="ECO:0000313" key="9">
    <source>
        <dbReference type="Proteomes" id="UP000442619"/>
    </source>
</evidence>
<evidence type="ECO:0000256" key="7">
    <source>
        <dbReference type="SAM" id="Phobius"/>
    </source>
</evidence>
<dbReference type="InterPro" id="IPR051327">
    <property type="entry name" value="MATE_MepA_subfamily"/>
</dbReference>
<keyword evidence="6 7" id="KW-0472">Membrane</keyword>
<dbReference type="Proteomes" id="UP000442619">
    <property type="component" value="Unassembled WGS sequence"/>
</dbReference>
<evidence type="ECO:0000256" key="4">
    <source>
        <dbReference type="ARBA" id="ARBA00022692"/>
    </source>
</evidence>
<gene>
    <name evidence="8" type="ORF">FYJ79_00885</name>
</gene>
<dbReference type="RefSeq" id="WP_154514105.1">
    <property type="nucleotide sequence ID" value="NZ_VUNM01000001.1"/>
</dbReference>
<feature type="transmembrane region" description="Helical" evidence="7">
    <location>
        <begin position="308"/>
        <end position="330"/>
    </location>
</feature>
<keyword evidence="2" id="KW-0813">Transport</keyword>
<feature type="transmembrane region" description="Helical" evidence="7">
    <location>
        <begin position="47"/>
        <end position="72"/>
    </location>
</feature>
<dbReference type="Pfam" id="PF01554">
    <property type="entry name" value="MatE"/>
    <property type="match status" value="2"/>
</dbReference>
<keyword evidence="3" id="KW-1003">Cell membrane</keyword>
<dbReference type="InterPro" id="IPR002528">
    <property type="entry name" value="MATE_fam"/>
</dbReference>
<comment type="caution">
    <text evidence="8">The sequence shown here is derived from an EMBL/GenBank/DDBJ whole genome shotgun (WGS) entry which is preliminary data.</text>
</comment>
<dbReference type="PANTHER" id="PTHR43823">
    <property type="entry name" value="SPORULATION PROTEIN YKVU"/>
    <property type="match status" value="1"/>
</dbReference>
<sequence length="436" mass="47640">MTLKQKFIHYVSANMISMIGLSLYILADTFFIAKGIGANGLTALNLALPIYNLISGLGMLIAIGGAAQFITYKATKNRHDANNVFLHGLILVLLFGAVFVFFGLAYSSELASILGATKAIHGMTSTYLKYVMIFAPAFMLNNVLSAYTKNDGDPHLAMIGMLAGSLFNIIFDYIFIFPCHLGMLGAVLATAFSPVIGILILLTRFINHKSSIHFEHIHFNINLVIKTFTLGFPSLINEISGGVVMLVFNYLILHIAGNIGVAAYGVIVNIYLVILAFFNGIAQGVQPLMGECYAKGNHEDLEKVRHHALILGIVIAIIVYLLTVFFKSPIVSAFNSEHNKTLQSLAETGLLLYFIAPLFASFNIITIMYLISINQPLPAQLVTLLRGIIILIPAALILSATMKMTGIWLTLPLTELLTALIAIKFKHQPKRSGTQY</sequence>
<feature type="transmembrane region" description="Helical" evidence="7">
    <location>
        <begin position="406"/>
        <end position="423"/>
    </location>
</feature>
<feature type="transmembrane region" description="Helical" evidence="7">
    <location>
        <begin position="156"/>
        <end position="176"/>
    </location>
</feature>
<feature type="transmembrane region" description="Helical" evidence="7">
    <location>
        <begin position="383"/>
        <end position="400"/>
    </location>
</feature>
<dbReference type="EMBL" id="VUNM01000001">
    <property type="protein sequence ID" value="MST88165.1"/>
    <property type="molecule type" value="Genomic_DNA"/>
</dbReference>
<feature type="transmembrane region" description="Helical" evidence="7">
    <location>
        <begin position="182"/>
        <end position="202"/>
    </location>
</feature>
<dbReference type="PIRSF" id="PIRSF006603">
    <property type="entry name" value="DinF"/>
    <property type="match status" value="1"/>
</dbReference>
<name>A0A844FR97_9FIRM</name>
<feature type="transmembrane region" description="Helical" evidence="7">
    <location>
        <begin position="259"/>
        <end position="281"/>
    </location>
</feature>
<feature type="transmembrane region" description="Helical" evidence="7">
    <location>
        <begin position="223"/>
        <end position="253"/>
    </location>
</feature>
<evidence type="ECO:0000313" key="8">
    <source>
        <dbReference type="EMBL" id="MST88165.1"/>
    </source>
</evidence>
<dbReference type="InterPro" id="IPR048279">
    <property type="entry name" value="MdtK-like"/>
</dbReference>
<evidence type="ECO:0000256" key="6">
    <source>
        <dbReference type="ARBA" id="ARBA00023136"/>
    </source>
</evidence>
<evidence type="ECO:0000256" key="5">
    <source>
        <dbReference type="ARBA" id="ARBA00022989"/>
    </source>
</evidence>
<keyword evidence="9" id="KW-1185">Reference proteome</keyword>
<comment type="subcellular location">
    <subcellularLocation>
        <location evidence="1">Cell membrane</location>
        <topology evidence="1">Multi-pass membrane protein</topology>
    </subcellularLocation>
</comment>
<keyword evidence="4 7" id="KW-0812">Transmembrane</keyword>
<evidence type="ECO:0000256" key="2">
    <source>
        <dbReference type="ARBA" id="ARBA00022448"/>
    </source>
</evidence>
<feature type="transmembrane region" description="Helical" evidence="7">
    <location>
        <begin position="7"/>
        <end position="27"/>
    </location>
</feature>
<dbReference type="AlphaFoldDB" id="A0A844FR97"/>
<feature type="transmembrane region" description="Helical" evidence="7">
    <location>
        <begin position="350"/>
        <end position="371"/>
    </location>
</feature>
<dbReference type="PANTHER" id="PTHR43823:SF3">
    <property type="entry name" value="MULTIDRUG EXPORT PROTEIN MEPA"/>
    <property type="match status" value="1"/>
</dbReference>
<accession>A0A844FR97</accession>
<proteinExistence type="predicted"/>
<keyword evidence="5 7" id="KW-1133">Transmembrane helix</keyword>
<evidence type="ECO:0000256" key="1">
    <source>
        <dbReference type="ARBA" id="ARBA00004651"/>
    </source>
</evidence>
<protein>
    <submittedName>
        <fullName evidence="8">MATE family efflux transporter</fullName>
    </submittedName>
</protein>
<reference evidence="8 9" key="1">
    <citation type="submission" date="2019-08" db="EMBL/GenBank/DDBJ databases">
        <title>In-depth cultivation of the pig gut microbiome towards novel bacterial diversity and tailored functional studies.</title>
        <authorList>
            <person name="Wylensek D."/>
            <person name="Hitch T.C.A."/>
            <person name="Clavel T."/>
        </authorList>
    </citation>
    <scope>NUCLEOTIDE SEQUENCE [LARGE SCALE GENOMIC DNA]</scope>
    <source>
        <strain evidence="8 9">CA-Schmier-601-WT-3</strain>
    </source>
</reference>
<dbReference type="GO" id="GO:0042910">
    <property type="term" value="F:xenobiotic transmembrane transporter activity"/>
    <property type="evidence" value="ECO:0007669"/>
    <property type="project" value="InterPro"/>
</dbReference>
<dbReference type="GO" id="GO:0015297">
    <property type="term" value="F:antiporter activity"/>
    <property type="evidence" value="ECO:0007669"/>
    <property type="project" value="InterPro"/>
</dbReference>
<dbReference type="GO" id="GO:0005886">
    <property type="term" value="C:plasma membrane"/>
    <property type="evidence" value="ECO:0007669"/>
    <property type="project" value="UniProtKB-SubCell"/>
</dbReference>